<dbReference type="EMBL" id="JBHLTF010000004">
    <property type="protein sequence ID" value="MFC0716409.1"/>
    <property type="molecule type" value="Genomic_DNA"/>
</dbReference>
<dbReference type="RefSeq" id="WP_189498941.1">
    <property type="nucleotide sequence ID" value="NZ_BMZT01000012.1"/>
</dbReference>
<evidence type="ECO:0000256" key="1">
    <source>
        <dbReference type="SAM" id="SignalP"/>
    </source>
</evidence>
<dbReference type="Proteomes" id="UP001589898">
    <property type="component" value="Unassembled WGS sequence"/>
</dbReference>
<proteinExistence type="predicted"/>
<sequence length="161" mass="16692">MKTAPAALPAIVLALLIVPGLAMAQHDHAMHAAHAGPSDLAAPAEIPSGHVRWTPDAPLVDGMGQVRRAVATLAHLEMGHLDEGQVLTLAGDVDAAIESMFANCRLEPEPDVALHGILARLMAGSKALRDAPTDPAPVGPMRDAVADYERLFDDPAAAAGR</sequence>
<comment type="caution">
    <text evidence="2">The sequence shown here is derived from an EMBL/GenBank/DDBJ whole genome shotgun (WGS) entry which is preliminary data.</text>
</comment>
<evidence type="ECO:0000313" key="2">
    <source>
        <dbReference type="EMBL" id="MFC0716409.1"/>
    </source>
</evidence>
<gene>
    <name evidence="2" type="ORF">ACFFFU_01350</name>
</gene>
<feature type="signal peptide" evidence="1">
    <location>
        <begin position="1"/>
        <end position="24"/>
    </location>
</feature>
<organism evidence="2 3">
    <name type="scientific">Luteimonas padinae</name>
    <dbReference type="NCBI Taxonomy" id="1714359"/>
    <lineage>
        <taxon>Bacteria</taxon>
        <taxon>Pseudomonadati</taxon>
        <taxon>Pseudomonadota</taxon>
        <taxon>Gammaproteobacteria</taxon>
        <taxon>Lysobacterales</taxon>
        <taxon>Lysobacteraceae</taxon>
        <taxon>Luteimonas</taxon>
    </lineage>
</organism>
<keyword evidence="1" id="KW-0732">Signal</keyword>
<feature type="chain" id="PRO_5045061580" evidence="1">
    <location>
        <begin position="25"/>
        <end position="161"/>
    </location>
</feature>
<name>A0ABV6SSK9_9GAMM</name>
<protein>
    <submittedName>
        <fullName evidence="2">DnrO protein</fullName>
    </submittedName>
</protein>
<accession>A0ABV6SSK9</accession>
<reference evidence="2 3" key="1">
    <citation type="submission" date="2024-09" db="EMBL/GenBank/DDBJ databases">
        <authorList>
            <person name="Sun Q."/>
            <person name="Mori K."/>
        </authorList>
    </citation>
    <scope>NUCLEOTIDE SEQUENCE [LARGE SCALE GENOMIC DNA]</scope>
    <source>
        <strain evidence="2 3">KCTC 52403</strain>
    </source>
</reference>
<keyword evidence="3" id="KW-1185">Reference proteome</keyword>
<evidence type="ECO:0000313" key="3">
    <source>
        <dbReference type="Proteomes" id="UP001589898"/>
    </source>
</evidence>